<dbReference type="EMBL" id="AMZH03001162">
    <property type="protein sequence ID" value="RRT80361.1"/>
    <property type="molecule type" value="Genomic_DNA"/>
</dbReference>
<reference evidence="1 2" key="1">
    <citation type="journal article" date="2014" name="Agronomy (Basel)">
        <title>A Draft Genome Sequence for Ensete ventricosum, the Drought-Tolerant Tree Against Hunger.</title>
        <authorList>
            <person name="Harrison J."/>
            <person name="Moore K.A."/>
            <person name="Paszkiewicz K."/>
            <person name="Jones T."/>
            <person name="Grant M."/>
            <person name="Ambacheew D."/>
            <person name="Muzemil S."/>
            <person name="Studholme D.J."/>
        </authorList>
    </citation>
    <scope>NUCLEOTIDE SEQUENCE [LARGE SCALE GENOMIC DNA]</scope>
</reference>
<evidence type="ECO:0000313" key="2">
    <source>
        <dbReference type="Proteomes" id="UP000287651"/>
    </source>
</evidence>
<comment type="caution">
    <text evidence="1">The sequence shown here is derived from an EMBL/GenBank/DDBJ whole genome shotgun (WGS) entry which is preliminary data.</text>
</comment>
<accession>A0A427AVV8</accession>
<protein>
    <submittedName>
        <fullName evidence="1">Uncharacterized protein</fullName>
    </submittedName>
</protein>
<sequence>ACWEFTGSSPRVIGGLLGARKLARSSRAYWELAEGDRELVGNASGFANND</sequence>
<gene>
    <name evidence="1" type="ORF">B296_00015953</name>
</gene>
<dbReference type="Proteomes" id="UP000287651">
    <property type="component" value="Unassembled WGS sequence"/>
</dbReference>
<name>A0A427AVV8_ENSVE</name>
<evidence type="ECO:0000313" key="1">
    <source>
        <dbReference type="EMBL" id="RRT80361.1"/>
    </source>
</evidence>
<organism evidence="1 2">
    <name type="scientific">Ensete ventricosum</name>
    <name type="common">Abyssinian banana</name>
    <name type="synonym">Musa ensete</name>
    <dbReference type="NCBI Taxonomy" id="4639"/>
    <lineage>
        <taxon>Eukaryota</taxon>
        <taxon>Viridiplantae</taxon>
        <taxon>Streptophyta</taxon>
        <taxon>Embryophyta</taxon>
        <taxon>Tracheophyta</taxon>
        <taxon>Spermatophyta</taxon>
        <taxon>Magnoliopsida</taxon>
        <taxon>Liliopsida</taxon>
        <taxon>Zingiberales</taxon>
        <taxon>Musaceae</taxon>
        <taxon>Ensete</taxon>
    </lineage>
</organism>
<feature type="non-terminal residue" evidence="1">
    <location>
        <position position="1"/>
    </location>
</feature>
<dbReference type="AlphaFoldDB" id="A0A427AVV8"/>
<proteinExistence type="predicted"/>